<sequence length="203" mass="22615">MKHPIIPEQLKGGSHDIVSMHCANTVDKAQDNYEELQRRLTAVNEWHTFSEKIKAEFVLVDPINDQSTDELKVGNLIRIDIPGPGSPSGSGYDWTEITNVETGNEGHEFPFFSFTVKPCPAPDTNDDTVAHFYNKESTNTFIVRRIGTCIYVEVHGRNQIENTSDAPLLDIVRNKAVAIGSKFGIGSLNWTGFTSGLLEPFDY</sequence>
<accession>A0A4Q0XDE7</accession>
<keyword evidence="2" id="KW-1185">Reference proteome</keyword>
<comment type="caution">
    <text evidence="1">The sequence shown here is derived from an EMBL/GenBank/DDBJ whole genome shotgun (WGS) entry which is preliminary data.</text>
</comment>
<gene>
    <name evidence="1" type="ORF">ESZ48_18295</name>
</gene>
<proteinExistence type="predicted"/>
<dbReference type="AlphaFoldDB" id="A0A4Q0XDE7"/>
<evidence type="ECO:0000313" key="1">
    <source>
        <dbReference type="EMBL" id="RXJ44350.1"/>
    </source>
</evidence>
<dbReference type="Proteomes" id="UP000289792">
    <property type="component" value="Unassembled WGS sequence"/>
</dbReference>
<dbReference type="RefSeq" id="WP_129018950.1">
    <property type="nucleotide sequence ID" value="NZ_SDDZ01000019.1"/>
</dbReference>
<dbReference type="EMBL" id="SDDZ01000019">
    <property type="protein sequence ID" value="RXJ44350.1"/>
    <property type="molecule type" value="Genomic_DNA"/>
</dbReference>
<evidence type="ECO:0000313" key="2">
    <source>
        <dbReference type="Proteomes" id="UP000289792"/>
    </source>
</evidence>
<protein>
    <submittedName>
        <fullName evidence="1">Uncharacterized protein</fullName>
    </submittedName>
</protein>
<organism evidence="1 2">
    <name type="scientific">Gelidibacter gilvus</name>
    <dbReference type="NCBI Taxonomy" id="59602"/>
    <lineage>
        <taxon>Bacteria</taxon>
        <taxon>Pseudomonadati</taxon>
        <taxon>Bacteroidota</taxon>
        <taxon>Flavobacteriia</taxon>
        <taxon>Flavobacteriales</taxon>
        <taxon>Flavobacteriaceae</taxon>
        <taxon>Gelidibacter</taxon>
    </lineage>
</organism>
<dbReference type="OrthoDB" id="947646at2"/>
<reference evidence="1 2" key="1">
    <citation type="submission" date="2019-01" db="EMBL/GenBank/DDBJ databases">
        <title>Genome sequence of the Antarctic species Gelidibacter gilvus ACAM 158(T).</title>
        <authorList>
            <person name="Bowman J.P."/>
        </authorList>
    </citation>
    <scope>NUCLEOTIDE SEQUENCE [LARGE SCALE GENOMIC DNA]</scope>
    <source>
        <strain evidence="1 2">IC158</strain>
    </source>
</reference>
<name>A0A4Q0XDE7_9FLAO</name>